<keyword evidence="4" id="KW-1185">Reference proteome</keyword>
<dbReference type="Pfam" id="PF13193">
    <property type="entry name" value="AMP-binding_C"/>
    <property type="match status" value="1"/>
</dbReference>
<sequence>MEGLAKSDDAPQVLAPGTERVHDFLDEALLTAVDAPAVRDASGGWTYRQLAERSREFGAWLDAQGVRRGDRLVVQAPSRRELVAMLYGTLARGVVFVPLNPGMKPFHLRSVLANAEPKLVIGAGAGVARLTEVTEAPVRDQDDVWREADELAKSSPAGPPPAEVTPDDLAVLVYTSGSTAAPKAVMSHHSHMAFAARAIAAVLRYRPDDVVFCRFPISWDYGLYKVLLACLGRSELVLADEESDLTLLRRMGETGATVVPIVPSLAQMIVALGARARDGLPAVRLFTNTGAALPAATIRSLRELFPGVRVVRQYGQTECKRVTVMPPEEDAERPDSVGVPLPGTRVLILDGEGKEVPTGEVGEIVAAGPHVMPGYWRAPEQTARVFRADPDTGEPRLHTGDYGWLDEDGYLYFQGRRDDMFKRRGIRMSTVEIEAAATDVPGVEAACVVPPADGTDLAIVVEGEVESHAVLRELATRLEPAKVPALCRVVPRLPLTAHGKIAHREIAALLKEENL</sequence>
<comment type="caution">
    <text evidence="3">The sequence shown here is derived from an EMBL/GenBank/DDBJ whole genome shotgun (WGS) entry which is preliminary data.</text>
</comment>
<dbReference type="OrthoDB" id="2472181at2"/>
<dbReference type="Pfam" id="PF00501">
    <property type="entry name" value="AMP-binding"/>
    <property type="match status" value="1"/>
</dbReference>
<dbReference type="InterPro" id="IPR042099">
    <property type="entry name" value="ANL_N_sf"/>
</dbReference>
<accession>A0A5C4VE66</accession>
<evidence type="ECO:0000313" key="4">
    <source>
        <dbReference type="Proteomes" id="UP000311713"/>
    </source>
</evidence>
<dbReference type="Gene3D" id="3.40.50.12780">
    <property type="entry name" value="N-terminal domain of ligase-like"/>
    <property type="match status" value="1"/>
</dbReference>
<dbReference type="InterPro" id="IPR025110">
    <property type="entry name" value="AMP-bd_C"/>
</dbReference>
<evidence type="ECO:0000313" key="3">
    <source>
        <dbReference type="EMBL" id="TNM34200.1"/>
    </source>
</evidence>
<organism evidence="3 4">
    <name type="scientific">Streptomyces sedi</name>
    <dbReference type="NCBI Taxonomy" id="555059"/>
    <lineage>
        <taxon>Bacteria</taxon>
        <taxon>Bacillati</taxon>
        <taxon>Actinomycetota</taxon>
        <taxon>Actinomycetes</taxon>
        <taxon>Kitasatosporales</taxon>
        <taxon>Streptomycetaceae</taxon>
        <taxon>Streptomyces</taxon>
    </lineage>
</organism>
<dbReference type="EMBL" id="VDGT01000001">
    <property type="protein sequence ID" value="TNM34200.1"/>
    <property type="molecule type" value="Genomic_DNA"/>
</dbReference>
<dbReference type="InterPro" id="IPR045851">
    <property type="entry name" value="AMP-bd_C_sf"/>
</dbReference>
<dbReference type="RefSeq" id="WP_139639962.1">
    <property type="nucleotide sequence ID" value="NZ_BAAAZS010000014.1"/>
</dbReference>
<evidence type="ECO:0000259" key="2">
    <source>
        <dbReference type="Pfam" id="PF13193"/>
    </source>
</evidence>
<name>A0A5C4VE66_9ACTN</name>
<dbReference type="PANTHER" id="PTHR43767:SF1">
    <property type="entry name" value="NONRIBOSOMAL PEPTIDE SYNTHASE PES1 (EUROFUNG)-RELATED"/>
    <property type="match status" value="1"/>
</dbReference>
<dbReference type="InterPro" id="IPR050237">
    <property type="entry name" value="ATP-dep_AMP-bd_enzyme"/>
</dbReference>
<gene>
    <name evidence="3" type="ORF">FH715_00425</name>
</gene>
<dbReference type="PANTHER" id="PTHR43767">
    <property type="entry name" value="LONG-CHAIN-FATTY-ACID--COA LIGASE"/>
    <property type="match status" value="1"/>
</dbReference>
<protein>
    <submittedName>
        <fullName evidence="3">AMP-binding protein</fullName>
    </submittedName>
</protein>
<reference evidence="3 4" key="1">
    <citation type="submission" date="2019-06" db="EMBL/GenBank/DDBJ databases">
        <title>Draft genome of Streptomyces sedi sp. JCM16909.</title>
        <authorList>
            <person name="Klykleung N."/>
            <person name="Tanasupawat S."/>
            <person name="Kudo T."/>
            <person name="Yuki M."/>
            <person name="Ohkuma M."/>
        </authorList>
    </citation>
    <scope>NUCLEOTIDE SEQUENCE [LARGE SCALE GENOMIC DNA]</scope>
    <source>
        <strain evidence="3 4">JCM 16909</strain>
    </source>
</reference>
<dbReference type="SUPFAM" id="SSF56801">
    <property type="entry name" value="Acetyl-CoA synthetase-like"/>
    <property type="match status" value="1"/>
</dbReference>
<feature type="domain" description="AMP-binding enzyme C-terminal" evidence="2">
    <location>
        <begin position="432"/>
        <end position="500"/>
    </location>
</feature>
<dbReference type="Gene3D" id="3.30.300.30">
    <property type="match status" value="1"/>
</dbReference>
<feature type="domain" description="AMP-dependent synthetase/ligase" evidence="1">
    <location>
        <begin position="32"/>
        <end position="376"/>
    </location>
</feature>
<dbReference type="GO" id="GO:0016878">
    <property type="term" value="F:acid-thiol ligase activity"/>
    <property type="evidence" value="ECO:0007669"/>
    <property type="project" value="UniProtKB-ARBA"/>
</dbReference>
<dbReference type="InterPro" id="IPR000873">
    <property type="entry name" value="AMP-dep_synth/lig_dom"/>
</dbReference>
<dbReference type="AlphaFoldDB" id="A0A5C4VE66"/>
<evidence type="ECO:0000259" key="1">
    <source>
        <dbReference type="Pfam" id="PF00501"/>
    </source>
</evidence>
<proteinExistence type="predicted"/>
<dbReference type="Proteomes" id="UP000311713">
    <property type="component" value="Unassembled WGS sequence"/>
</dbReference>